<dbReference type="EMBL" id="CP017305">
    <property type="protein sequence ID" value="AOS83071.1"/>
    <property type="molecule type" value="Genomic_DNA"/>
</dbReference>
<evidence type="ECO:0008006" key="3">
    <source>
        <dbReference type="Google" id="ProtNLM"/>
    </source>
</evidence>
<name>A0A1D8CY54_CHLLM</name>
<dbReference type="AlphaFoldDB" id="A0A1D8CY54"/>
<protein>
    <recommendedName>
        <fullName evidence="3">Metal-dependent hydrolase</fullName>
    </recommendedName>
</protein>
<proteinExistence type="predicted"/>
<organism evidence="1 2">
    <name type="scientific">Chlorobaculum limnaeum</name>
    <dbReference type="NCBI Taxonomy" id="274537"/>
    <lineage>
        <taxon>Bacteria</taxon>
        <taxon>Pseudomonadati</taxon>
        <taxon>Chlorobiota</taxon>
        <taxon>Chlorobiia</taxon>
        <taxon>Chlorobiales</taxon>
        <taxon>Chlorobiaceae</taxon>
        <taxon>Chlorobaculum</taxon>
    </lineage>
</organism>
<evidence type="ECO:0000313" key="2">
    <source>
        <dbReference type="Proteomes" id="UP000095185"/>
    </source>
</evidence>
<accession>A0A1D8CY54</accession>
<dbReference type="KEGG" id="clz:BIU88_02265"/>
<sequence length="90" mass="10037">MFSLNGCIHMILDTLANRIFWLAPLSHRGFSADSLLIEIAPSIVDRHPLWSHSIEAIIIILALHFFFKKRTTGKETGKPLSSGNSGHGRQ</sequence>
<evidence type="ECO:0000313" key="1">
    <source>
        <dbReference type="EMBL" id="AOS83071.1"/>
    </source>
</evidence>
<dbReference type="Proteomes" id="UP000095185">
    <property type="component" value="Chromosome"/>
</dbReference>
<reference evidence="1" key="1">
    <citation type="submission" date="2016-09" db="EMBL/GenBank/DDBJ databases">
        <title>Genome sequence of Chlorobaculum limnaeum.</title>
        <authorList>
            <person name="Liu Z."/>
            <person name="Tank M."/>
            <person name="Bryant D.A."/>
        </authorList>
    </citation>
    <scope>NUCLEOTIDE SEQUENCE [LARGE SCALE GENOMIC DNA]</scope>
    <source>
        <strain evidence="1">DSM 1677</strain>
    </source>
</reference>
<keyword evidence="2" id="KW-1185">Reference proteome</keyword>
<gene>
    <name evidence="1" type="ORF">BIU88_02265</name>
</gene>